<organism evidence="2 3">
    <name type="scientific">Paraburkholderia phymatum (strain DSM 17167 / CIP 108236 / LMG 21445 / STM815)</name>
    <name type="common">Burkholderia phymatum</name>
    <dbReference type="NCBI Taxonomy" id="391038"/>
    <lineage>
        <taxon>Bacteria</taxon>
        <taxon>Pseudomonadati</taxon>
        <taxon>Pseudomonadota</taxon>
        <taxon>Betaproteobacteria</taxon>
        <taxon>Burkholderiales</taxon>
        <taxon>Burkholderiaceae</taxon>
        <taxon>Paraburkholderia</taxon>
    </lineage>
</organism>
<sequence length="110" mass="12153">MEIEATAWFPLDDYAPVRDGWYEVQLVSGDTAFAKYADGGWTERPLLVFTHWRGLSEDPARVEEPETIDAEATAAEGVRAAWNAFFPGANGEAHKPLDVMHGKPPTPTTH</sequence>
<feature type="compositionally biased region" description="Basic and acidic residues" evidence="1">
    <location>
        <begin position="92"/>
        <end position="101"/>
    </location>
</feature>
<dbReference type="KEGG" id="bph:Bphy_4079"/>
<dbReference type="STRING" id="391038.Bphy_4079"/>
<reference evidence="3" key="1">
    <citation type="journal article" date="2014" name="Stand. Genomic Sci.">
        <title>Complete genome sequence of Burkholderia phymatum STM815(T), a broad host range and efficient nitrogen-fixing symbiont of Mimosa species.</title>
        <authorList>
            <person name="Moulin L."/>
            <person name="Klonowska A."/>
            <person name="Caroline B."/>
            <person name="Booth K."/>
            <person name="Vriezen J.A."/>
            <person name="Melkonian R."/>
            <person name="James E.K."/>
            <person name="Young J.P."/>
            <person name="Bena G."/>
            <person name="Hauser L."/>
            <person name="Land M."/>
            <person name="Kyrpides N."/>
            <person name="Bruce D."/>
            <person name="Chain P."/>
            <person name="Copeland A."/>
            <person name="Pitluck S."/>
            <person name="Woyke T."/>
            <person name="Lizotte-Waniewski M."/>
            <person name="Bristow J."/>
            <person name="Riley M."/>
        </authorList>
    </citation>
    <scope>NUCLEOTIDE SEQUENCE [LARGE SCALE GENOMIC DNA]</scope>
    <source>
        <strain evidence="3">DSM 17167 / CIP 108236 / LMG 21445 / STM815</strain>
    </source>
</reference>
<dbReference type="RefSeq" id="WP_012403375.1">
    <property type="nucleotide sequence ID" value="NC_010623.1"/>
</dbReference>
<feature type="region of interest" description="Disordered" evidence="1">
    <location>
        <begin position="90"/>
        <end position="110"/>
    </location>
</feature>
<dbReference type="HOGENOM" id="CLU_2166246_0_0_4"/>
<evidence type="ECO:0000313" key="2">
    <source>
        <dbReference type="EMBL" id="ACC73202.1"/>
    </source>
</evidence>
<name>B2JPL1_PARP8</name>
<dbReference type="EMBL" id="CP001044">
    <property type="protein sequence ID" value="ACC73202.1"/>
    <property type="molecule type" value="Genomic_DNA"/>
</dbReference>
<gene>
    <name evidence="2" type="ordered locus">Bphy_4079</name>
</gene>
<evidence type="ECO:0000313" key="3">
    <source>
        <dbReference type="Proteomes" id="UP000001192"/>
    </source>
</evidence>
<dbReference type="eggNOG" id="ENOG503167W">
    <property type="taxonomic scope" value="Bacteria"/>
</dbReference>
<dbReference type="OrthoDB" id="9005086at2"/>
<proteinExistence type="predicted"/>
<dbReference type="AlphaFoldDB" id="B2JPL1"/>
<evidence type="ECO:0000256" key="1">
    <source>
        <dbReference type="SAM" id="MobiDB-lite"/>
    </source>
</evidence>
<accession>B2JPL1</accession>
<protein>
    <submittedName>
        <fullName evidence="2">Uncharacterized protein</fullName>
    </submittedName>
</protein>
<keyword evidence="3" id="KW-1185">Reference proteome</keyword>
<dbReference type="Proteomes" id="UP000001192">
    <property type="component" value="Chromosome 2"/>
</dbReference>